<proteinExistence type="predicted"/>
<dbReference type="Proteomes" id="UP000037035">
    <property type="component" value="Unassembled WGS sequence"/>
</dbReference>
<dbReference type="AlphaFoldDB" id="A0A0L6VLM3"/>
<sequence length="292" mass="32657">MLPLAQTGLGHITLAVYFAHPSHQPKRLRGDHFPPTIQYVRNRVPPVAEHIRLLRSCDAINDEQLSPKRSDEEMARQWPSFHPATHEATSDTCHKETSRGDCIEEASIFIFLNYVTSQAIKIVSRQKPQSRSDTVGFYQSSTTVCADFFSRRSKEIRNNALTCEAMPFLPDFPFHCNHGMLHDGLCAQPAPTACNYGTLLSLSPVVSPSGSTTAAQTEENLRGVFTRMKGQPFAPIFCIDNLDIAERVHTHSAGNRNRMFRGTWGYIQCLDKSLLDPCAVFRGKTSEFGDTI</sequence>
<accession>A0A0L6VLM3</accession>
<reference evidence="1 2" key="1">
    <citation type="submission" date="2015-08" db="EMBL/GenBank/DDBJ databases">
        <title>Next Generation Sequencing and Analysis of the Genome of Puccinia sorghi L Schw, the Causal Agent of Maize Common Rust.</title>
        <authorList>
            <person name="Rochi L."/>
            <person name="Burguener G."/>
            <person name="Darino M."/>
            <person name="Turjanski A."/>
            <person name="Kreff E."/>
            <person name="Dieguez M.J."/>
            <person name="Sacco F."/>
        </authorList>
    </citation>
    <scope>NUCLEOTIDE SEQUENCE [LARGE SCALE GENOMIC DNA]</scope>
    <source>
        <strain evidence="1 2">RO10H11247</strain>
    </source>
</reference>
<protein>
    <submittedName>
        <fullName evidence="1">Uncharacterized protein</fullName>
    </submittedName>
</protein>
<evidence type="ECO:0000313" key="1">
    <source>
        <dbReference type="EMBL" id="KNZ61462.1"/>
    </source>
</evidence>
<name>A0A0L6VLM3_9BASI</name>
<gene>
    <name evidence="1" type="ORF">VP01_1397g2</name>
</gene>
<keyword evidence="2" id="KW-1185">Reference proteome</keyword>
<comment type="caution">
    <text evidence="1">The sequence shown here is derived from an EMBL/GenBank/DDBJ whole genome shotgun (WGS) entry which is preliminary data.</text>
</comment>
<evidence type="ECO:0000313" key="2">
    <source>
        <dbReference type="Proteomes" id="UP000037035"/>
    </source>
</evidence>
<organism evidence="1 2">
    <name type="scientific">Puccinia sorghi</name>
    <dbReference type="NCBI Taxonomy" id="27349"/>
    <lineage>
        <taxon>Eukaryota</taxon>
        <taxon>Fungi</taxon>
        <taxon>Dikarya</taxon>
        <taxon>Basidiomycota</taxon>
        <taxon>Pucciniomycotina</taxon>
        <taxon>Pucciniomycetes</taxon>
        <taxon>Pucciniales</taxon>
        <taxon>Pucciniaceae</taxon>
        <taxon>Puccinia</taxon>
    </lineage>
</organism>
<dbReference type="VEuPathDB" id="FungiDB:VP01_1397g2"/>
<dbReference type="EMBL" id="LAVV01004420">
    <property type="protein sequence ID" value="KNZ61462.1"/>
    <property type="molecule type" value="Genomic_DNA"/>
</dbReference>